<comment type="caution">
    <text evidence="2">The sequence shown here is derived from an EMBL/GenBank/DDBJ whole genome shotgun (WGS) entry which is preliminary data.</text>
</comment>
<dbReference type="EMBL" id="BSNZ01000004">
    <property type="protein sequence ID" value="GLQ83904.1"/>
    <property type="molecule type" value="Genomic_DNA"/>
</dbReference>
<organism evidence="2 3">
    <name type="scientific">Gluconobacter sphaericus NBRC 12467</name>
    <dbReference type="NCBI Taxonomy" id="1307951"/>
    <lineage>
        <taxon>Bacteria</taxon>
        <taxon>Pseudomonadati</taxon>
        <taxon>Pseudomonadota</taxon>
        <taxon>Alphaproteobacteria</taxon>
        <taxon>Acetobacterales</taxon>
        <taxon>Acetobacteraceae</taxon>
        <taxon>Gluconobacter</taxon>
    </lineage>
</organism>
<proteinExistence type="predicted"/>
<dbReference type="Proteomes" id="UP001156708">
    <property type="component" value="Unassembled WGS sequence"/>
</dbReference>
<evidence type="ECO:0000313" key="3">
    <source>
        <dbReference type="Proteomes" id="UP001156708"/>
    </source>
</evidence>
<accession>A0AA37WAR9</accession>
<feature type="region of interest" description="Disordered" evidence="1">
    <location>
        <begin position="12"/>
        <end position="31"/>
    </location>
</feature>
<evidence type="ECO:0000313" key="2">
    <source>
        <dbReference type="EMBL" id="GLQ83904.1"/>
    </source>
</evidence>
<gene>
    <name evidence="2" type="ORF">GCM10007872_08120</name>
</gene>
<protein>
    <submittedName>
        <fullName evidence="2">Uncharacterized protein</fullName>
    </submittedName>
</protein>
<name>A0AA37WAR9_9PROT</name>
<keyword evidence="3" id="KW-1185">Reference proteome</keyword>
<reference evidence="3" key="1">
    <citation type="journal article" date="2019" name="Int. J. Syst. Evol. Microbiol.">
        <title>The Global Catalogue of Microorganisms (GCM) 10K type strain sequencing project: providing services to taxonomists for standard genome sequencing and annotation.</title>
        <authorList>
            <consortium name="The Broad Institute Genomics Platform"/>
            <consortium name="The Broad Institute Genome Sequencing Center for Infectious Disease"/>
            <person name="Wu L."/>
            <person name="Ma J."/>
        </authorList>
    </citation>
    <scope>NUCLEOTIDE SEQUENCE [LARGE SCALE GENOMIC DNA]</scope>
    <source>
        <strain evidence="3">NBRC 12467</strain>
    </source>
</reference>
<dbReference type="RefSeq" id="WP_141354128.1">
    <property type="nucleotide sequence ID" value="NZ_BARA01000077.1"/>
</dbReference>
<sequence>MFRSKLLRQFDKGNVSPGFNRSQQEGRPRFNPVRTAIATLFKRMVTTAGLSLSDPADNAR</sequence>
<evidence type="ECO:0000256" key="1">
    <source>
        <dbReference type="SAM" id="MobiDB-lite"/>
    </source>
</evidence>
<dbReference type="AlphaFoldDB" id="A0AA37WAR9"/>